<feature type="transmembrane region" description="Helical" evidence="1">
    <location>
        <begin position="381"/>
        <end position="405"/>
    </location>
</feature>
<organism evidence="2 3">
    <name type="scientific">Candidatus Chloroploca mongolica</name>
    <dbReference type="NCBI Taxonomy" id="2528176"/>
    <lineage>
        <taxon>Bacteria</taxon>
        <taxon>Bacillati</taxon>
        <taxon>Chloroflexota</taxon>
        <taxon>Chloroflexia</taxon>
        <taxon>Chloroflexales</taxon>
        <taxon>Chloroflexineae</taxon>
        <taxon>Oscillochloridaceae</taxon>
        <taxon>Candidatus Chloroploca</taxon>
    </lineage>
</organism>
<protein>
    <submittedName>
        <fullName evidence="2">Uncharacterized protein</fullName>
    </submittedName>
</protein>
<dbReference type="Gene3D" id="3.40.50.880">
    <property type="match status" value="1"/>
</dbReference>
<dbReference type="Proteomes" id="UP001193081">
    <property type="component" value="Unassembled WGS sequence"/>
</dbReference>
<dbReference type="RefSeq" id="WP_135477167.1">
    <property type="nucleotide sequence ID" value="NZ_SIJK02000006.1"/>
</dbReference>
<accession>A0ABS4D6R6</accession>
<keyword evidence="3" id="KW-1185">Reference proteome</keyword>
<feature type="transmembrane region" description="Helical" evidence="1">
    <location>
        <begin position="354"/>
        <end position="374"/>
    </location>
</feature>
<keyword evidence="1" id="KW-0472">Membrane</keyword>
<dbReference type="EMBL" id="SIJK02000006">
    <property type="protein sequence ID" value="MBP1465117.1"/>
    <property type="molecule type" value="Genomic_DNA"/>
</dbReference>
<dbReference type="InterPro" id="IPR029062">
    <property type="entry name" value="Class_I_gatase-like"/>
</dbReference>
<keyword evidence="1" id="KW-1133">Transmembrane helix</keyword>
<dbReference type="SUPFAM" id="SSF52317">
    <property type="entry name" value="Class I glutamine amidotransferase-like"/>
    <property type="match status" value="1"/>
</dbReference>
<comment type="caution">
    <text evidence="2">The sequence shown here is derived from an EMBL/GenBank/DDBJ whole genome shotgun (WGS) entry which is preliminary data.</text>
</comment>
<evidence type="ECO:0000313" key="2">
    <source>
        <dbReference type="EMBL" id="MBP1465117.1"/>
    </source>
</evidence>
<sequence>MPSFQMLVRRLLLLLAVLLCGVFAVTPVTAQANLSLTALPAFDGNYTPGTWLPVQLDLRNDGPAIDVLVVAGAAGSSLRNGQRVELPAGAVKQLTLYVALDQEVRSLVVQVEQQNLVLAEAELELRPRRDERMLGLLVASDPQLNLPRRQDVTTFPFNTFLLDPAFFPDRMAGLSSLNLVLLHDVPFANLNPAQREALIGWVYAGGHLLLGGGPTAARTIAEMPPSLLPATLGATRQIDDAPLVALSAAPGPGALPGLQLLAVPGAIATGAADAPAWVSRQVGRGSVTQLAFDPGAPALARWEQAPAFWQSLLRPGQRITTPFGTQSTVDILQEQTITAGLSNLPALTLPPVDLIFLVLALYTILIGPGIALILRQFDRQAWAWVVVPGVAVATGALVVGLALAIRPEQRLVSRLALVEMTEPDLARVRGFVGMLVPQQQEVRLATSDEALVRPVRPAAGVFGQVNGVIGDLAQLSPDLPLPLEAWQIQGVMAEAHMPIEGIRATMLLVDGTLQIEVVNTSDLVLREVVAVFGERVVRLGTLNPGEEATEPWPLDPPEDVVRNTALSFLVLREELEAGQGPGQAASRNVLAREALLNAAVIQNNVLNQEGPFVFAWLDQNPLGMQVNVPTAVQEVTLLALRPVFRGSGPILLNEGWLRPDWIASQQTQCFGSRGAGVPATMVPTIVELRLPNELASLRAERLSLVLESERTWPNAGVITEVYDWERERWVEQSFDGPGELQLENPAPFLRNGRLQLRLDGRIVEAGCLYLGARLQGVLP</sequence>
<evidence type="ECO:0000256" key="1">
    <source>
        <dbReference type="SAM" id="Phobius"/>
    </source>
</evidence>
<keyword evidence="1" id="KW-0812">Transmembrane</keyword>
<gene>
    <name evidence="2" type="ORF">EYB53_005295</name>
</gene>
<evidence type="ECO:0000313" key="3">
    <source>
        <dbReference type="Proteomes" id="UP001193081"/>
    </source>
</evidence>
<name>A0ABS4D6R6_9CHLR</name>
<proteinExistence type="predicted"/>
<reference evidence="2 3" key="1">
    <citation type="submission" date="2021-03" db="EMBL/GenBank/DDBJ databases">
        <authorList>
            <person name="Grouzdev D.S."/>
        </authorList>
    </citation>
    <scope>NUCLEOTIDE SEQUENCE [LARGE SCALE GENOMIC DNA]</scope>
    <source>
        <strain evidence="2 3">M50-1</strain>
    </source>
</reference>